<evidence type="ECO:0000313" key="2">
    <source>
        <dbReference type="Proteomes" id="UP000799428"/>
    </source>
</evidence>
<gene>
    <name evidence="1" type="ORF">K504DRAFT_448592</name>
</gene>
<dbReference type="EMBL" id="MU005778">
    <property type="protein sequence ID" value="KAF2705531.1"/>
    <property type="molecule type" value="Genomic_DNA"/>
</dbReference>
<protein>
    <submittedName>
        <fullName evidence="1">Uncharacterized protein</fullName>
    </submittedName>
</protein>
<name>A0A6G1JZ94_9PLEO</name>
<dbReference type="AlphaFoldDB" id="A0A6G1JZ94"/>
<proteinExistence type="predicted"/>
<sequence>MSQIYFAAAVAVFIRELRGLTARSTAYRDKADRSNLLHGIAMTMLQVLNSAKHNKTRIKSKKDCRANVQASNYFYLHLPTISLTTSIYYKSIYISLSTSTYFTNAFIAGNSRCLRAYSNTKFIVTYALI</sequence>
<organism evidence="1 2">
    <name type="scientific">Pleomassaria siparia CBS 279.74</name>
    <dbReference type="NCBI Taxonomy" id="1314801"/>
    <lineage>
        <taxon>Eukaryota</taxon>
        <taxon>Fungi</taxon>
        <taxon>Dikarya</taxon>
        <taxon>Ascomycota</taxon>
        <taxon>Pezizomycotina</taxon>
        <taxon>Dothideomycetes</taxon>
        <taxon>Pleosporomycetidae</taxon>
        <taxon>Pleosporales</taxon>
        <taxon>Pleomassariaceae</taxon>
        <taxon>Pleomassaria</taxon>
    </lineage>
</organism>
<accession>A0A6G1JZ94</accession>
<keyword evidence="2" id="KW-1185">Reference proteome</keyword>
<dbReference type="Proteomes" id="UP000799428">
    <property type="component" value="Unassembled WGS sequence"/>
</dbReference>
<reference evidence="1" key="1">
    <citation type="journal article" date="2020" name="Stud. Mycol.">
        <title>101 Dothideomycetes genomes: a test case for predicting lifestyles and emergence of pathogens.</title>
        <authorList>
            <person name="Haridas S."/>
            <person name="Albert R."/>
            <person name="Binder M."/>
            <person name="Bloem J."/>
            <person name="Labutti K."/>
            <person name="Salamov A."/>
            <person name="Andreopoulos B."/>
            <person name="Baker S."/>
            <person name="Barry K."/>
            <person name="Bills G."/>
            <person name="Bluhm B."/>
            <person name="Cannon C."/>
            <person name="Castanera R."/>
            <person name="Culley D."/>
            <person name="Daum C."/>
            <person name="Ezra D."/>
            <person name="Gonzalez J."/>
            <person name="Henrissat B."/>
            <person name="Kuo A."/>
            <person name="Liang C."/>
            <person name="Lipzen A."/>
            <person name="Lutzoni F."/>
            <person name="Magnuson J."/>
            <person name="Mondo S."/>
            <person name="Nolan M."/>
            <person name="Ohm R."/>
            <person name="Pangilinan J."/>
            <person name="Park H.-J."/>
            <person name="Ramirez L."/>
            <person name="Alfaro M."/>
            <person name="Sun H."/>
            <person name="Tritt A."/>
            <person name="Yoshinaga Y."/>
            <person name="Zwiers L.-H."/>
            <person name="Turgeon B."/>
            <person name="Goodwin S."/>
            <person name="Spatafora J."/>
            <person name="Crous P."/>
            <person name="Grigoriev I."/>
        </authorList>
    </citation>
    <scope>NUCLEOTIDE SEQUENCE</scope>
    <source>
        <strain evidence="1">CBS 279.74</strain>
    </source>
</reference>
<evidence type="ECO:0000313" key="1">
    <source>
        <dbReference type="EMBL" id="KAF2705531.1"/>
    </source>
</evidence>